<dbReference type="AlphaFoldDB" id="A0A2B7WN12"/>
<dbReference type="Gene3D" id="3.40.50.300">
    <property type="entry name" value="P-loop containing nucleotide triphosphate hydrolases"/>
    <property type="match status" value="1"/>
</dbReference>
<keyword evidence="7" id="KW-1185">Reference proteome</keyword>
<gene>
    <name evidence="6" type="ORF">GX51_07008</name>
</gene>
<dbReference type="PROSITE" id="PS51706">
    <property type="entry name" value="G_ENGB"/>
    <property type="match status" value="1"/>
</dbReference>
<sequence length="331" mass="35696">MAAAKSAASLAATTAKGLLRAAERPSKLPSTKLTTASGDYKLDLLDHCFYYDTLAPTEQQLKHSAEFFKASNHSPIQMWTASEFRTVPMSDVPEVAFLGRSNAGKSSLLNAIMSKDLCYTSSKLGRTRTLNAYGIGGQKGGEAKVVVVDTPGYGKGSTEEWGAEIIKYLTQRKQLRRAFILINSHHGIKAADASLLSLLRTHAVPHQILLSKADSLLVKGGIGKPRGLRPERLDDLSTFAEKIRQRVQPVRNAGGVGAGKMARKERRRLAKEAELRAKAGIETEVEAEMAEPGVPALGEILACSMKMKVGDRFLGVDAIRWSILRAAGLGG</sequence>
<dbReference type="CDD" id="cd01876">
    <property type="entry name" value="YihA_EngB"/>
    <property type="match status" value="1"/>
</dbReference>
<dbReference type="Pfam" id="PF01926">
    <property type="entry name" value="MMR_HSR1"/>
    <property type="match status" value="1"/>
</dbReference>
<protein>
    <submittedName>
        <fullName evidence="6">Ribosome biogenesis GTP-binding protein YsxC</fullName>
    </submittedName>
</protein>
<evidence type="ECO:0000313" key="7">
    <source>
        <dbReference type="Proteomes" id="UP000224080"/>
    </source>
</evidence>
<dbReference type="SUPFAM" id="SSF52540">
    <property type="entry name" value="P-loop containing nucleoside triphosphate hydrolases"/>
    <property type="match status" value="1"/>
</dbReference>
<name>A0A2B7WN12_9EURO</name>
<evidence type="ECO:0000313" key="6">
    <source>
        <dbReference type="EMBL" id="PGG98034.1"/>
    </source>
</evidence>
<keyword evidence="1" id="KW-0479">Metal-binding</keyword>
<feature type="domain" description="EngB-type G" evidence="5">
    <location>
        <begin position="91"/>
        <end position="271"/>
    </location>
</feature>
<proteinExistence type="predicted"/>
<dbReference type="OrthoDB" id="391988at2759"/>
<reference evidence="6 7" key="1">
    <citation type="submission" date="2017-10" db="EMBL/GenBank/DDBJ databases">
        <title>Comparative genomics in systemic dimorphic fungi from Ajellomycetaceae.</title>
        <authorList>
            <person name="Munoz J.F."/>
            <person name="Mcewen J.G."/>
            <person name="Clay O.K."/>
            <person name="Cuomo C.A."/>
        </authorList>
    </citation>
    <scope>NUCLEOTIDE SEQUENCE [LARGE SCALE GENOMIC DNA]</scope>
    <source>
        <strain evidence="6 7">UAMH130</strain>
    </source>
</reference>
<dbReference type="GO" id="GO:0005525">
    <property type="term" value="F:GTP binding"/>
    <property type="evidence" value="ECO:0007669"/>
    <property type="project" value="UniProtKB-KW"/>
</dbReference>
<dbReference type="PANTHER" id="PTHR46498:SF1">
    <property type="entry name" value="GTP-BINDING PROTEIN 8"/>
    <property type="match status" value="1"/>
</dbReference>
<keyword evidence="3" id="KW-0460">Magnesium</keyword>
<evidence type="ECO:0000259" key="5">
    <source>
        <dbReference type="PROSITE" id="PS51706"/>
    </source>
</evidence>
<dbReference type="GO" id="GO:0046872">
    <property type="term" value="F:metal ion binding"/>
    <property type="evidence" value="ECO:0007669"/>
    <property type="project" value="UniProtKB-KW"/>
</dbReference>
<keyword evidence="2" id="KW-0547">Nucleotide-binding</keyword>
<dbReference type="InterPro" id="IPR027417">
    <property type="entry name" value="P-loop_NTPase"/>
</dbReference>
<evidence type="ECO:0000256" key="4">
    <source>
        <dbReference type="ARBA" id="ARBA00023134"/>
    </source>
</evidence>
<keyword evidence="4" id="KW-0342">GTP-binding</keyword>
<dbReference type="InterPro" id="IPR030393">
    <property type="entry name" value="G_ENGB_dom"/>
</dbReference>
<dbReference type="PANTHER" id="PTHR46498">
    <property type="entry name" value="GTP-BINDING PROTEIN 8"/>
    <property type="match status" value="1"/>
</dbReference>
<evidence type="ECO:0000256" key="3">
    <source>
        <dbReference type="ARBA" id="ARBA00022842"/>
    </source>
</evidence>
<dbReference type="Proteomes" id="UP000224080">
    <property type="component" value="Unassembled WGS sequence"/>
</dbReference>
<dbReference type="EMBL" id="PDNC01000129">
    <property type="protein sequence ID" value="PGG98034.1"/>
    <property type="molecule type" value="Genomic_DNA"/>
</dbReference>
<dbReference type="STRING" id="2060905.A0A2B7WN12"/>
<evidence type="ECO:0000256" key="2">
    <source>
        <dbReference type="ARBA" id="ARBA00022741"/>
    </source>
</evidence>
<organism evidence="6 7">
    <name type="scientific">Blastomyces parvus</name>
    <dbReference type="NCBI Taxonomy" id="2060905"/>
    <lineage>
        <taxon>Eukaryota</taxon>
        <taxon>Fungi</taxon>
        <taxon>Dikarya</taxon>
        <taxon>Ascomycota</taxon>
        <taxon>Pezizomycotina</taxon>
        <taxon>Eurotiomycetes</taxon>
        <taxon>Eurotiomycetidae</taxon>
        <taxon>Onygenales</taxon>
        <taxon>Ajellomycetaceae</taxon>
        <taxon>Blastomyces</taxon>
    </lineage>
</organism>
<dbReference type="InterPro" id="IPR052279">
    <property type="entry name" value="EngB_GTPase"/>
</dbReference>
<dbReference type="PRINTS" id="PR00326">
    <property type="entry name" value="GTP1OBG"/>
</dbReference>
<comment type="caution">
    <text evidence="6">The sequence shown here is derived from an EMBL/GenBank/DDBJ whole genome shotgun (WGS) entry which is preliminary data.</text>
</comment>
<accession>A0A2B7WN12</accession>
<dbReference type="InterPro" id="IPR006073">
    <property type="entry name" value="GTP-bd"/>
</dbReference>
<evidence type="ECO:0000256" key="1">
    <source>
        <dbReference type="ARBA" id="ARBA00022723"/>
    </source>
</evidence>
<dbReference type="FunFam" id="3.40.50.300:FF:001874">
    <property type="entry name" value="GTP binding protein (EngB), putative"/>
    <property type="match status" value="1"/>
</dbReference>
<dbReference type="GO" id="GO:0005739">
    <property type="term" value="C:mitochondrion"/>
    <property type="evidence" value="ECO:0007669"/>
    <property type="project" value="TreeGrafter"/>
</dbReference>